<accession>A0A1D1VXJ6</accession>
<dbReference type="Proteomes" id="UP000186922">
    <property type="component" value="Unassembled WGS sequence"/>
</dbReference>
<proteinExistence type="predicted"/>
<reference evidence="1 2" key="1">
    <citation type="journal article" date="2016" name="Nat. Commun.">
        <title>Extremotolerant tardigrade genome and improved radiotolerance of human cultured cells by tardigrade-unique protein.</title>
        <authorList>
            <person name="Hashimoto T."/>
            <person name="Horikawa D.D."/>
            <person name="Saito Y."/>
            <person name="Kuwahara H."/>
            <person name="Kozuka-Hata H."/>
            <person name="Shin-I T."/>
            <person name="Minakuchi Y."/>
            <person name="Ohishi K."/>
            <person name="Motoyama A."/>
            <person name="Aizu T."/>
            <person name="Enomoto A."/>
            <person name="Kondo K."/>
            <person name="Tanaka S."/>
            <person name="Hara Y."/>
            <person name="Koshikawa S."/>
            <person name="Sagara H."/>
            <person name="Miura T."/>
            <person name="Yokobori S."/>
            <person name="Miyagawa K."/>
            <person name="Suzuki Y."/>
            <person name="Kubo T."/>
            <person name="Oyama M."/>
            <person name="Kohara Y."/>
            <person name="Fujiyama A."/>
            <person name="Arakawa K."/>
            <person name="Katayama T."/>
            <person name="Toyoda A."/>
            <person name="Kunieda T."/>
        </authorList>
    </citation>
    <scope>NUCLEOTIDE SEQUENCE [LARGE SCALE GENOMIC DNA]</scope>
    <source>
        <strain evidence="1 2">YOKOZUNA-1</strain>
    </source>
</reference>
<gene>
    <name evidence="1" type="primary">RvY_15204-1</name>
    <name evidence="1" type="synonym">RvY_15204.1</name>
    <name evidence="1" type="ORF">RvY_15204</name>
</gene>
<dbReference type="AlphaFoldDB" id="A0A1D1VXJ6"/>
<evidence type="ECO:0000313" key="1">
    <source>
        <dbReference type="EMBL" id="GAV05013.1"/>
    </source>
</evidence>
<name>A0A1D1VXJ6_RAMVA</name>
<dbReference type="EMBL" id="BDGG01000011">
    <property type="protein sequence ID" value="GAV05013.1"/>
    <property type="molecule type" value="Genomic_DNA"/>
</dbReference>
<protein>
    <submittedName>
        <fullName evidence="1">Uncharacterized protein</fullName>
    </submittedName>
</protein>
<sequence>MEFRKSRGTSITTATGSVLSLGQSATKKLLSLVEESPAQRRKRMGVDNSA</sequence>
<keyword evidence="2" id="KW-1185">Reference proteome</keyword>
<organism evidence="1 2">
    <name type="scientific">Ramazzottius varieornatus</name>
    <name type="common">Water bear</name>
    <name type="synonym">Tardigrade</name>
    <dbReference type="NCBI Taxonomy" id="947166"/>
    <lineage>
        <taxon>Eukaryota</taxon>
        <taxon>Metazoa</taxon>
        <taxon>Ecdysozoa</taxon>
        <taxon>Tardigrada</taxon>
        <taxon>Eutardigrada</taxon>
        <taxon>Parachela</taxon>
        <taxon>Hypsibioidea</taxon>
        <taxon>Ramazzottiidae</taxon>
        <taxon>Ramazzottius</taxon>
    </lineage>
</organism>
<evidence type="ECO:0000313" key="2">
    <source>
        <dbReference type="Proteomes" id="UP000186922"/>
    </source>
</evidence>
<comment type="caution">
    <text evidence="1">The sequence shown here is derived from an EMBL/GenBank/DDBJ whole genome shotgun (WGS) entry which is preliminary data.</text>
</comment>